<dbReference type="AlphaFoldDB" id="A0A915PUQ8"/>
<proteinExistence type="predicted"/>
<dbReference type="WBParaSite" id="sdigi.contig46.g2864.t1">
    <property type="protein sequence ID" value="sdigi.contig46.g2864.t1"/>
    <property type="gene ID" value="sdigi.contig46.g2864"/>
</dbReference>
<organism evidence="1 2">
    <name type="scientific">Setaria digitata</name>
    <dbReference type="NCBI Taxonomy" id="48799"/>
    <lineage>
        <taxon>Eukaryota</taxon>
        <taxon>Metazoa</taxon>
        <taxon>Ecdysozoa</taxon>
        <taxon>Nematoda</taxon>
        <taxon>Chromadorea</taxon>
        <taxon>Rhabditida</taxon>
        <taxon>Spirurina</taxon>
        <taxon>Spiruromorpha</taxon>
        <taxon>Filarioidea</taxon>
        <taxon>Setariidae</taxon>
        <taxon>Setaria</taxon>
    </lineage>
</organism>
<keyword evidence="1" id="KW-1185">Reference proteome</keyword>
<evidence type="ECO:0000313" key="2">
    <source>
        <dbReference type="WBParaSite" id="sdigi.contig46.g2864.t1"/>
    </source>
</evidence>
<protein>
    <submittedName>
        <fullName evidence="2">Uncharacterized protein</fullName>
    </submittedName>
</protein>
<name>A0A915PUQ8_9BILA</name>
<evidence type="ECO:0000313" key="1">
    <source>
        <dbReference type="Proteomes" id="UP000887581"/>
    </source>
</evidence>
<accession>A0A915PUQ8</accession>
<reference evidence="2" key="1">
    <citation type="submission" date="2022-11" db="UniProtKB">
        <authorList>
            <consortium name="WormBaseParasite"/>
        </authorList>
    </citation>
    <scope>IDENTIFICATION</scope>
</reference>
<sequence>MEQTDKELPRKRMLCPRSMELQRMLHRFVASIVESCVSSAPTAAVLSWFRFRIDCLKLWGDSLRPCHLLKSLQSCLCVTTHIFHQPNEFGCVITRSVLFLFVAHFDSPTKCSHGP</sequence>
<dbReference type="Proteomes" id="UP000887581">
    <property type="component" value="Unplaced"/>
</dbReference>